<dbReference type="Pfam" id="PF00078">
    <property type="entry name" value="RVT_1"/>
    <property type="match status" value="1"/>
</dbReference>
<name>A0ABM0USC1_CAMSA</name>
<reference evidence="2" key="1">
    <citation type="journal article" date="2014" name="Nat. Commun.">
        <title>The emerging biofuel crop Camelina sativa retains a highly undifferentiated hexaploid genome structure.</title>
        <authorList>
            <person name="Kagale S."/>
            <person name="Koh C."/>
            <person name="Nixon J."/>
            <person name="Bollina V."/>
            <person name="Clarke W.E."/>
            <person name="Tuteja R."/>
            <person name="Spillane C."/>
            <person name="Robinson S.J."/>
            <person name="Links M.G."/>
            <person name="Clarke C."/>
            <person name="Higgins E.E."/>
            <person name="Huebert T."/>
            <person name="Sharpe A.G."/>
            <person name="Parkin I.A."/>
        </authorList>
    </citation>
    <scope>NUCLEOTIDE SEQUENCE [LARGE SCALE GENOMIC DNA]</scope>
    <source>
        <strain evidence="2">cv. DH55</strain>
    </source>
</reference>
<dbReference type="Pfam" id="PF13966">
    <property type="entry name" value="zf-RVT"/>
    <property type="match status" value="1"/>
</dbReference>
<dbReference type="Pfam" id="PF13456">
    <property type="entry name" value="RVT_3"/>
    <property type="match status" value="1"/>
</dbReference>
<dbReference type="CDD" id="cd06222">
    <property type="entry name" value="RNase_H_like"/>
    <property type="match status" value="1"/>
</dbReference>
<dbReference type="InterPro" id="IPR002156">
    <property type="entry name" value="RNaseH_domain"/>
</dbReference>
<reference evidence="3" key="2">
    <citation type="submission" date="2025-08" db="UniProtKB">
        <authorList>
            <consortium name="RefSeq"/>
        </authorList>
    </citation>
    <scope>IDENTIFICATION</scope>
    <source>
        <tissue evidence="3">Leaf</tissue>
    </source>
</reference>
<dbReference type="InterPro" id="IPR026960">
    <property type="entry name" value="RVT-Znf"/>
</dbReference>
<organism evidence="2 3">
    <name type="scientific">Camelina sativa</name>
    <name type="common">False flax</name>
    <name type="synonym">Myagrum sativum</name>
    <dbReference type="NCBI Taxonomy" id="90675"/>
    <lineage>
        <taxon>Eukaryota</taxon>
        <taxon>Viridiplantae</taxon>
        <taxon>Streptophyta</taxon>
        <taxon>Embryophyta</taxon>
        <taxon>Tracheophyta</taxon>
        <taxon>Spermatophyta</taxon>
        <taxon>Magnoliopsida</taxon>
        <taxon>eudicotyledons</taxon>
        <taxon>Gunneridae</taxon>
        <taxon>Pentapetalae</taxon>
        <taxon>rosids</taxon>
        <taxon>malvids</taxon>
        <taxon>Brassicales</taxon>
        <taxon>Brassicaceae</taxon>
        <taxon>Camelineae</taxon>
        <taxon>Camelina</taxon>
    </lineage>
</organism>
<proteinExistence type="predicted"/>
<dbReference type="PROSITE" id="PS50878">
    <property type="entry name" value="RT_POL"/>
    <property type="match status" value="1"/>
</dbReference>
<protein>
    <submittedName>
        <fullName evidence="3">Uncharacterized protein LOC104728130</fullName>
    </submittedName>
</protein>
<dbReference type="Proteomes" id="UP000694864">
    <property type="component" value="Chromosome 11"/>
</dbReference>
<dbReference type="PANTHER" id="PTHR33116">
    <property type="entry name" value="REVERSE TRANSCRIPTASE ZINC-BINDING DOMAIN-CONTAINING PROTEIN-RELATED-RELATED"/>
    <property type="match status" value="1"/>
</dbReference>
<evidence type="ECO:0000313" key="2">
    <source>
        <dbReference type="Proteomes" id="UP000694864"/>
    </source>
</evidence>
<sequence>MRCVTSVRYKVLINGQPHGFILPSRGLRQGDPLSPYLFILCTEVLIANLRKAEQLKLITGIKVSTARPAVSHLLFADDSLFFCRAMKEQCEAVLEILRQYERVSGQQINFQKSSVQFGHKVAVELRDELKGVLGITNLGGMNTYLGIPESLGGSKTKVFSFVQDRLQKRTGGWPARLLSRRGKEVMIKSVATAVPTFFMSCFRLPKTVTRKLTSAVSNFWWSASGDTRGLHWIAWDKLCVDKVDGGLAPDSLFSKVFKGRYYRHSNPLDPIKSYSRSYGWRSLVSARSLVNKGLIKRVGSGNSILVWYDPWIPAQSPRPALRSGSPIDPKLRVETFIDRSSQSWDLALLSASFEPEDVAIISALPVGKPDSPDILGWHLTKTGLYTVKSGYKVLRQNQAASTPTFGPSIIPLQAFVWQIRCLPKLRHFLWQAITGCMATTSNLRRRGMSCDSECGCCGGSEETINHALFLCPPARQVWALSSFPTSPGCFPSESVYANMDYLFWRFQQNPSADYYPWILWYIWKARNDKKFSNLDSNPLAILQMAEEEAKLWISAQADTVGIPSTDGPHSTIGHVPVVKATANIYRTSYRCFVDGSWKITDQYTCRGWYCTSPEGDFPIMGASNLRRSLSPLHAEVEALIWAMRCMIGADIENVVFHTDCSDLVKMVSSPSEWPAFKTYLDEIVADKEKFLSFALVHVSRTQNGNADKLARHARIESHLVTYVNVFPNNWLV</sequence>
<dbReference type="RefSeq" id="XP_010445461.1">
    <property type="nucleotide sequence ID" value="XM_010447159.1"/>
</dbReference>
<dbReference type="InterPro" id="IPR036397">
    <property type="entry name" value="RNaseH_sf"/>
</dbReference>
<evidence type="ECO:0000259" key="1">
    <source>
        <dbReference type="PROSITE" id="PS50878"/>
    </source>
</evidence>
<dbReference type="GeneID" id="104728130"/>
<dbReference type="SUPFAM" id="SSF53098">
    <property type="entry name" value="Ribonuclease H-like"/>
    <property type="match status" value="1"/>
</dbReference>
<dbReference type="InterPro" id="IPR044730">
    <property type="entry name" value="RNase_H-like_dom_plant"/>
</dbReference>
<dbReference type="Gene3D" id="3.30.420.10">
    <property type="entry name" value="Ribonuclease H-like superfamily/Ribonuclease H"/>
    <property type="match status" value="1"/>
</dbReference>
<dbReference type="PANTHER" id="PTHR33116:SF86">
    <property type="entry name" value="REVERSE TRANSCRIPTASE DOMAIN-CONTAINING PROTEIN"/>
    <property type="match status" value="1"/>
</dbReference>
<gene>
    <name evidence="3" type="primary">LOC104728130</name>
</gene>
<dbReference type="InterPro" id="IPR012337">
    <property type="entry name" value="RNaseH-like_sf"/>
</dbReference>
<evidence type="ECO:0000313" key="3">
    <source>
        <dbReference type="RefSeq" id="XP_010445461.1"/>
    </source>
</evidence>
<dbReference type="InterPro" id="IPR000477">
    <property type="entry name" value="RT_dom"/>
</dbReference>
<feature type="domain" description="Reverse transcriptase" evidence="1">
    <location>
        <begin position="1"/>
        <end position="137"/>
    </location>
</feature>
<accession>A0ABM0USC1</accession>
<keyword evidence="2" id="KW-1185">Reference proteome</keyword>